<keyword evidence="7" id="KW-0418">Kinase</keyword>
<sequence>MATAVPSRFAVLSIDDDDCKPKKTQKNVATGKTNQKAKTDKSKQQQPKKDDKKKQNKGKKKKTSSNENQQWEQWKQKDTMAVEETFEQELHQAILLSKLAYEEQLVSAARSEKEQESNKKSGKKSKKATIYKIIYLFTELDTEFFERIEKETKEEITKEKEKDMLKARLNKIDDDITSAQLRVEVEKRDEIINKLKSQVENLKEELTQVKERNKKLYQILSHGEMKDKASVLAEVAKLQEIRDELTSEVASLHAQLEQERSKTRTSSTDIKPSKQTATFVIRLPVRKYPGEEPLDPVRRGALTSKRSPTYKDNIIVAPLAPAAIFACQGRKAARDSNVSALSPWEAYGMSRSDDDGPS</sequence>
<proteinExistence type="inferred from homology"/>
<keyword evidence="3" id="KW-0333">Golgi apparatus</keyword>
<dbReference type="InterPro" id="IPR026109">
    <property type="entry name" value="GKAP1"/>
</dbReference>
<dbReference type="OrthoDB" id="5864420at2759"/>
<dbReference type="AlphaFoldDB" id="A0A0N1ITU9"/>
<feature type="coiled-coil region" evidence="5">
    <location>
        <begin position="185"/>
        <end position="262"/>
    </location>
</feature>
<comment type="subcellular location">
    <subcellularLocation>
        <location evidence="1">Golgi apparatus</location>
    </subcellularLocation>
</comment>
<feature type="compositionally biased region" description="Polar residues" evidence="6">
    <location>
        <begin position="26"/>
        <end position="36"/>
    </location>
</feature>
<accession>A0A0N1ITU9</accession>
<feature type="region of interest" description="Disordered" evidence="6">
    <location>
        <begin position="1"/>
        <end position="78"/>
    </location>
</feature>
<feature type="compositionally biased region" description="Basic residues" evidence="6">
    <location>
        <begin position="54"/>
        <end position="63"/>
    </location>
</feature>
<evidence type="ECO:0000256" key="6">
    <source>
        <dbReference type="SAM" id="MobiDB-lite"/>
    </source>
</evidence>
<evidence type="ECO:0000256" key="2">
    <source>
        <dbReference type="ARBA" id="ARBA00006662"/>
    </source>
</evidence>
<dbReference type="GO" id="GO:0005794">
    <property type="term" value="C:Golgi apparatus"/>
    <property type="evidence" value="ECO:0007669"/>
    <property type="project" value="UniProtKB-SubCell"/>
</dbReference>
<comment type="similarity">
    <text evidence="2">Belongs to the GKAP1 family.</text>
</comment>
<evidence type="ECO:0000256" key="4">
    <source>
        <dbReference type="ARBA" id="ARBA00023054"/>
    </source>
</evidence>
<protein>
    <submittedName>
        <fullName evidence="7">G kinase-anchoring protein 1</fullName>
    </submittedName>
</protein>
<organism evidence="7 8">
    <name type="scientific">Melipona quadrifasciata</name>
    <dbReference type="NCBI Taxonomy" id="166423"/>
    <lineage>
        <taxon>Eukaryota</taxon>
        <taxon>Metazoa</taxon>
        <taxon>Ecdysozoa</taxon>
        <taxon>Arthropoda</taxon>
        <taxon>Hexapoda</taxon>
        <taxon>Insecta</taxon>
        <taxon>Pterygota</taxon>
        <taxon>Neoptera</taxon>
        <taxon>Endopterygota</taxon>
        <taxon>Hymenoptera</taxon>
        <taxon>Apocrita</taxon>
        <taxon>Aculeata</taxon>
        <taxon>Apoidea</taxon>
        <taxon>Anthophila</taxon>
        <taxon>Apidae</taxon>
        <taxon>Melipona</taxon>
    </lineage>
</organism>
<evidence type="ECO:0000256" key="1">
    <source>
        <dbReference type="ARBA" id="ARBA00004555"/>
    </source>
</evidence>
<evidence type="ECO:0000313" key="7">
    <source>
        <dbReference type="EMBL" id="KOX76724.1"/>
    </source>
</evidence>
<feature type="compositionally biased region" description="Basic and acidic residues" evidence="6">
    <location>
        <begin position="37"/>
        <end position="53"/>
    </location>
</feature>
<dbReference type="GO" id="GO:0016301">
    <property type="term" value="F:kinase activity"/>
    <property type="evidence" value="ECO:0007669"/>
    <property type="project" value="UniProtKB-KW"/>
</dbReference>
<keyword evidence="8" id="KW-1185">Reference proteome</keyword>
<evidence type="ECO:0000256" key="3">
    <source>
        <dbReference type="ARBA" id="ARBA00023034"/>
    </source>
</evidence>
<reference evidence="7 8" key="1">
    <citation type="submission" date="2015-07" db="EMBL/GenBank/DDBJ databases">
        <title>The genome of Melipona quadrifasciata.</title>
        <authorList>
            <person name="Pan H."/>
            <person name="Kapheim K."/>
        </authorList>
    </citation>
    <scope>NUCLEOTIDE SEQUENCE [LARGE SCALE GENOMIC DNA]</scope>
    <source>
        <strain evidence="7">0111107301</strain>
        <tissue evidence="7">Whole body</tissue>
    </source>
</reference>
<dbReference type="Proteomes" id="UP000053105">
    <property type="component" value="Unassembled WGS sequence"/>
</dbReference>
<keyword evidence="7" id="KW-0808">Transferase</keyword>
<gene>
    <name evidence="7" type="ORF">WN51_11080</name>
</gene>
<name>A0A0N1ITU9_9HYME</name>
<evidence type="ECO:0000313" key="8">
    <source>
        <dbReference type="Proteomes" id="UP000053105"/>
    </source>
</evidence>
<feature type="region of interest" description="Disordered" evidence="6">
    <location>
        <begin position="335"/>
        <end position="358"/>
    </location>
</feature>
<evidence type="ECO:0000256" key="5">
    <source>
        <dbReference type="SAM" id="Coils"/>
    </source>
</evidence>
<keyword evidence="4 5" id="KW-0175">Coiled coil</keyword>
<dbReference type="PANTHER" id="PTHR14899:SF0">
    <property type="entry name" value="G KINASE-ANCHORING PROTEIN 1"/>
    <property type="match status" value="1"/>
</dbReference>
<dbReference type="GO" id="GO:0007165">
    <property type="term" value="P:signal transduction"/>
    <property type="evidence" value="ECO:0007669"/>
    <property type="project" value="InterPro"/>
</dbReference>
<dbReference type="PANTHER" id="PTHR14899">
    <property type="entry name" value="G KINASE ANCHORING PROTEIN 1"/>
    <property type="match status" value="1"/>
</dbReference>
<dbReference type="EMBL" id="KQ435742">
    <property type="protein sequence ID" value="KOX76724.1"/>
    <property type="molecule type" value="Genomic_DNA"/>
</dbReference>